<protein>
    <submittedName>
        <fullName evidence="1">Uncharacterized protein</fullName>
    </submittedName>
</protein>
<gene>
    <name evidence="1" type="ORF">RRF57_002748</name>
</gene>
<keyword evidence="2" id="KW-1185">Reference proteome</keyword>
<dbReference type="EMBL" id="JAWHQM010000004">
    <property type="protein sequence ID" value="KAK5627033.1"/>
    <property type="molecule type" value="Genomic_DNA"/>
</dbReference>
<accession>A0AAN7UF36</accession>
<sequence>MVKSKIERLRSDIPEISVLDEDDGIGRGAEVAEVITEAVGLGAAEVAGAGGLGVERTAAEEDGFVGAGNPRGRQGLGIELGLFALALASVEEGEGEGLFDGALELPRRAKAEEEEEEGDCE</sequence>
<comment type="caution">
    <text evidence="1">The sequence shown here is derived from an EMBL/GenBank/DDBJ whole genome shotgun (WGS) entry which is preliminary data.</text>
</comment>
<proteinExistence type="predicted"/>
<dbReference type="Proteomes" id="UP001305414">
    <property type="component" value="Unassembled WGS sequence"/>
</dbReference>
<reference evidence="1 2" key="1">
    <citation type="submission" date="2023-10" db="EMBL/GenBank/DDBJ databases">
        <title>Draft genome sequence of Xylaria bambusicola isolate GMP-LS, the root and basal stem rot pathogen of sugarcane in Indonesia.</title>
        <authorList>
            <person name="Selvaraj P."/>
            <person name="Muralishankar V."/>
            <person name="Muruganantham S."/>
            <person name="Sp S."/>
            <person name="Haryani S."/>
            <person name="Lau K.J.X."/>
            <person name="Naqvi N.I."/>
        </authorList>
    </citation>
    <scope>NUCLEOTIDE SEQUENCE [LARGE SCALE GENOMIC DNA]</scope>
    <source>
        <strain evidence="1">GMP-LS</strain>
    </source>
</reference>
<dbReference type="AlphaFoldDB" id="A0AAN7UF36"/>
<name>A0AAN7UF36_9PEZI</name>
<evidence type="ECO:0000313" key="2">
    <source>
        <dbReference type="Proteomes" id="UP001305414"/>
    </source>
</evidence>
<organism evidence="1 2">
    <name type="scientific">Xylaria bambusicola</name>
    <dbReference type="NCBI Taxonomy" id="326684"/>
    <lineage>
        <taxon>Eukaryota</taxon>
        <taxon>Fungi</taxon>
        <taxon>Dikarya</taxon>
        <taxon>Ascomycota</taxon>
        <taxon>Pezizomycotina</taxon>
        <taxon>Sordariomycetes</taxon>
        <taxon>Xylariomycetidae</taxon>
        <taxon>Xylariales</taxon>
        <taxon>Xylariaceae</taxon>
        <taxon>Xylaria</taxon>
    </lineage>
</organism>
<evidence type="ECO:0000313" key="1">
    <source>
        <dbReference type="EMBL" id="KAK5627033.1"/>
    </source>
</evidence>